<evidence type="ECO:0008006" key="3">
    <source>
        <dbReference type="Google" id="ProtNLM"/>
    </source>
</evidence>
<dbReference type="Proteomes" id="UP001589607">
    <property type="component" value="Unassembled WGS sequence"/>
</dbReference>
<dbReference type="RefSeq" id="WP_236457488.1">
    <property type="nucleotide sequence ID" value="NZ_CBCSGE010000006.1"/>
</dbReference>
<dbReference type="EMBL" id="JBHMEY010000059">
    <property type="protein sequence ID" value="MFB9097536.1"/>
    <property type="molecule type" value="Genomic_DNA"/>
</dbReference>
<protein>
    <recommendedName>
        <fullName evidence="3">Bacteriocin-type signal sequence-containing protein</fullName>
    </recommendedName>
</protein>
<reference evidence="1 2" key="1">
    <citation type="submission" date="2024-09" db="EMBL/GenBank/DDBJ databases">
        <authorList>
            <person name="Sun Q."/>
            <person name="Mori K."/>
        </authorList>
    </citation>
    <scope>NUCLEOTIDE SEQUENCE [LARGE SCALE GENOMIC DNA]</scope>
    <source>
        <strain evidence="1 2">CECT 7955</strain>
    </source>
</reference>
<evidence type="ECO:0000313" key="2">
    <source>
        <dbReference type="Proteomes" id="UP001589607"/>
    </source>
</evidence>
<gene>
    <name evidence="1" type="ORF">ACFFVF_13520</name>
</gene>
<organism evidence="1 2">
    <name type="scientific">Flavobacterium jumunjinense</name>
    <dbReference type="NCBI Taxonomy" id="998845"/>
    <lineage>
        <taxon>Bacteria</taxon>
        <taxon>Pseudomonadati</taxon>
        <taxon>Bacteroidota</taxon>
        <taxon>Flavobacteriia</taxon>
        <taxon>Flavobacteriales</taxon>
        <taxon>Flavobacteriaceae</taxon>
        <taxon>Flavobacterium</taxon>
    </lineage>
</organism>
<name>A0ABV5GQF7_9FLAO</name>
<evidence type="ECO:0000313" key="1">
    <source>
        <dbReference type="EMBL" id="MFB9097536.1"/>
    </source>
</evidence>
<accession>A0ABV5GQF7</accession>
<keyword evidence="2" id="KW-1185">Reference proteome</keyword>
<comment type="caution">
    <text evidence="1">The sequence shown here is derived from an EMBL/GenBank/DDBJ whole genome shotgun (WGS) entry which is preliminary data.</text>
</comment>
<proteinExistence type="predicted"/>
<sequence length="61" mass="6557">MKKSILNLKGAQELSKNSQKEIVGGLKEIGTSFPCYCNGVFKKNCDSIVCCTSACGLVIQQ</sequence>